<protein>
    <submittedName>
        <fullName evidence="1">Uncharacterized protein</fullName>
    </submittedName>
</protein>
<dbReference type="Proteomes" id="UP000276133">
    <property type="component" value="Unassembled WGS sequence"/>
</dbReference>
<accession>A0A3M7SGM4</accession>
<sequence length="81" mass="9432">MSRYKKNLHFSKPKLLYLLPSVLLRLRPPNGMSCIQIRDSDRPLLKCSSFGGFKSFHLIQSWLYRNLRFLSSFSPTPTATK</sequence>
<name>A0A3M7SGM4_BRAPC</name>
<dbReference type="AlphaFoldDB" id="A0A3M7SGM4"/>
<reference evidence="1 2" key="1">
    <citation type="journal article" date="2018" name="Sci. Rep.">
        <title>Genomic signatures of local adaptation to the degree of environmental predictability in rotifers.</title>
        <authorList>
            <person name="Franch-Gras L."/>
            <person name="Hahn C."/>
            <person name="Garcia-Roger E.M."/>
            <person name="Carmona M.J."/>
            <person name="Serra M."/>
            <person name="Gomez A."/>
        </authorList>
    </citation>
    <scope>NUCLEOTIDE SEQUENCE [LARGE SCALE GENOMIC DNA]</scope>
    <source>
        <strain evidence="1">HYR1</strain>
    </source>
</reference>
<evidence type="ECO:0000313" key="2">
    <source>
        <dbReference type="Proteomes" id="UP000276133"/>
    </source>
</evidence>
<proteinExistence type="predicted"/>
<organism evidence="1 2">
    <name type="scientific">Brachionus plicatilis</name>
    <name type="common">Marine rotifer</name>
    <name type="synonym">Brachionus muelleri</name>
    <dbReference type="NCBI Taxonomy" id="10195"/>
    <lineage>
        <taxon>Eukaryota</taxon>
        <taxon>Metazoa</taxon>
        <taxon>Spiralia</taxon>
        <taxon>Gnathifera</taxon>
        <taxon>Rotifera</taxon>
        <taxon>Eurotatoria</taxon>
        <taxon>Monogononta</taxon>
        <taxon>Pseudotrocha</taxon>
        <taxon>Ploima</taxon>
        <taxon>Brachionidae</taxon>
        <taxon>Brachionus</taxon>
    </lineage>
</organism>
<keyword evidence="2" id="KW-1185">Reference proteome</keyword>
<comment type="caution">
    <text evidence="1">The sequence shown here is derived from an EMBL/GenBank/DDBJ whole genome shotgun (WGS) entry which is preliminary data.</text>
</comment>
<evidence type="ECO:0000313" key="1">
    <source>
        <dbReference type="EMBL" id="RNA34912.1"/>
    </source>
</evidence>
<gene>
    <name evidence="1" type="ORF">BpHYR1_042205</name>
</gene>
<dbReference type="EMBL" id="REGN01001400">
    <property type="protein sequence ID" value="RNA34912.1"/>
    <property type="molecule type" value="Genomic_DNA"/>
</dbReference>